<keyword evidence="2" id="KW-1185">Reference proteome</keyword>
<evidence type="ECO:0000313" key="1">
    <source>
        <dbReference type="EMBL" id="MFC3169248.1"/>
    </source>
</evidence>
<sequence length="78" mass="8655">MTDDRPTIEEMEQHEIAATILLGALRLTLASPARVDRETAAAMLMVTPEERDRQGDYGAAKLLDEWAQEVGELLGDEE</sequence>
<gene>
    <name evidence="1" type="ORF">ACFOD7_14440</name>
</gene>
<name>A0ABV7IGW3_9RHOB</name>
<comment type="caution">
    <text evidence="1">The sequence shown here is derived from an EMBL/GenBank/DDBJ whole genome shotgun (WGS) entry which is preliminary data.</text>
</comment>
<dbReference type="EMBL" id="JBHRTE010000059">
    <property type="protein sequence ID" value="MFC3169248.1"/>
    <property type="molecule type" value="Genomic_DNA"/>
</dbReference>
<protein>
    <submittedName>
        <fullName evidence="1">Uncharacterized protein</fullName>
    </submittedName>
</protein>
<proteinExistence type="predicted"/>
<reference evidence="2" key="1">
    <citation type="journal article" date="2019" name="Int. J. Syst. Evol. Microbiol.">
        <title>The Global Catalogue of Microorganisms (GCM) 10K type strain sequencing project: providing services to taxonomists for standard genome sequencing and annotation.</title>
        <authorList>
            <consortium name="The Broad Institute Genomics Platform"/>
            <consortium name="The Broad Institute Genome Sequencing Center for Infectious Disease"/>
            <person name="Wu L."/>
            <person name="Ma J."/>
        </authorList>
    </citation>
    <scope>NUCLEOTIDE SEQUENCE [LARGE SCALE GENOMIC DNA]</scope>
    <source>
        <strain evidence="2">KCTC 52239</strain>
    </source>
</reference>
<evidence type="ECO:0000313" key="2">
    <source>
        <dbReference type="Proteomes" id="UP001595557"/>
    </source>
</evidence>
<organism evidence="1 2">
    <name type="scientific">Paracoccus fontiphilus</name>
    <dbReference type="NCBI Taxonomy" id="1815556"/>
    <lineage>
        <taxon>Bacteria</taxon>
        <taxon>Pseudomonadati</taxon>
        <taxon>Pseudomonadota</taxon>
        <taxon>Alphaproteobacteria</taxon>
        <taxon>Rhodobacterales</taxon>
        <taxon>Paracoccaceae</taxon>
        <taxon>Paracoccus</taxon>
    </lineage>
</organism>
<dbReference type="Proteomes" id="UP001595557">
    <property type="component" value="Unassembled WGS sequence"/>
</dbReference>
<dbReference type="RefSeq" id="WP_207464492.1">
    <property type="nucleotide sequence ID" value="NZ_JAFNAW010000001.1"/>
</dbReference>
<accession>A0ABV7IGW3</accession>